<name>A2E2V8_TRIV3</name>
<dbReference type="STRING" id="5722.A2E2V8"/>
<keyword evidence="2" id="KW-0812">Transmembrane</keyword>
<reference evidence="3" key="2">
    <citation type="journal article" date="2007" name="Science">
        <title>Draft genome sequence of the sexually transmitted pathogen Trichomonas vaginalis.</title>
        <authorList>
            <person name="Carlton J.M."/>
            <person name="Hirt R.P."/>
            <person name="Silva J.C."/>
            <person name="Delcher A.L."/>
            <person name="Schatz M."/>
            <person name="Zhao Q."/>
            <person name="Wortman J.R."/>
            <person name="Bidwell S.L."/>
            <person name="Alsmark U.C.M."/>
            <person name="Besteiro S."/>
            <person name="Sicheritz-Ponten T."/>
            <person name="Noel C.J."/>
            <person name="Dacks J.B."/>
            <person name="Foster P.G."/>
            <person name="Simillion C."/>
            <person name="Van de Peer Y."/>
            <person name="Miranda-Saavedra D."/>
            <person name="Barton G.J."/>
            <person name="Westrop G.D."/>
            <person name="Mueller S."/>
            <person name="Dessi D."/>
            <person name="Fiori P.L."/>
            <person name="Ren Q."/>
            <person name="Paulsen I."/>
            <person name="Zhang H."/>
            <person name="Bastida-Corcuera F.D."/>
            <person name="Simoes-Barbosa A."/>
            <person name="Brown M.T."/>
            <person name="Hayes R.D."/>
            <person name="Mukherjee M."/>
            <person name="Okumura C.Y."/>
            <person name="Schneider R."/>
            <person name="Smith A.J."/>
            <person name="Vanacova S."/>
            <person name="Villalvazo M."/>
            <person name="Haas B.J."/>
            <person name="Pertea M."/>
            <person name="Feldblyum T.V."/>
            <person name="Utterback T.R."/>
            <person name="Shu C.L."/>
            <person name="Osoegawa K."/>
            <person name="de Jong P.J."/>
            <person name="Hrdy I."/>
            <person name="Horvathova L."/>
            <person name="Zubacova Z."/>
            <person name="Dolezal P."/>
            <person name="Malik S.B."/>
            <person name="Logsdon J.M. Jr."/>
            <person name="Henze K."/>
            <person name="Gupta A."/>
            <person name="Wang C.C."/>
            <person name="Dunne R.L."/>
            <person name="Upcroft J.A."/>
            <person name="Upcroft P."/>
            <person name="White O."/>
            <person name="Salzberg S.L."/>
            <person name="Tang P."/>
            <person name="Chiu C.-H."/>
            <person name="Lee Y.-S."/>
            <person name="Embley T.M."/>
            <person name="Coombs G.H."/>
            <person name="Mottram J.C."/>
            <person name="Tachezy J."/>
            <person name="Fraser-Liggett C.M."/>
            <person name="Johnson P.J."/>
        </authorList>
    </citation>
    <scope>NUCLEOTIDE SEQUENCE [LARGE SCALE GENOMIC DNA]</scope>
    <source>
        <strain evidence="3">G3</strain>
    </source>
</reference>
<evidence type="ECO:0000256" key="2">
    <source>
        <dbReference type="SAM" id="Phobius"/>
    </source>
</evidence>
<dbReference type="OrthoDB" id="2013775at2759"/>
<dbReference type="InterPro" id="IPR026906">
    <property type="entry name" value="LRR_5"/>
</dbReference>
<dbReference type="InterPro" id="IPR053139">
    <property type="entry name" value="Surface_bspA-like"/>
</dbReference>
<dbReference type="Proteomes" id="UP000001542">
    <property type="component" value="Unassembled WGS sequence"/>
</dbReference>
<evidence type="ECO:0000313" key="3">
    <source>
        <dbReference type="EMBL" id="EAY13013.1"/>
    </source>
</evidence>
<feature type="transmembrane region" description="Helical" evidence="2">
    <location>
        <begin position="1597"/>
        <end position="1619"/>
    </location>
</feature>
<dbReference type="PANTHER" id="PTHR45661:SF3">
    <property type="entry name" value="IG-LIKE DOMAIN-CONTAINING PROTEIN"/>
    <property type="match status" value="1"/>
</dbReference>
<dbReference type="VEuPathDB" id="TrichDB:TVAGG3_0896380"/>
<dbReference type="Gene3D" id="3.80.10.10">
    <property type="entry name" value="Ribonuclease Inhibitor"/>
    <property type="match status" value="5"/>
</dbReference>
<dbReference type="SUPFAM" id="SSF52058">
    <property type="entry name" value="L domain-like"/>
    <property type="match status" value="2"/>
</dbReference>
<dbReference type="KEGG" id="tva:4770986"/>
<dbReference type="EMBL" id="DS113292">
    <property type="protein sequence ID" value="EAY13013.1"/>
    <property type="molecule type" value="Genomic_DNA"/>
</dbReference>
<keyword evidence="4" id="KW-1185">Reference proteome</keyword>
<feature type="region of interest" description="Disordered" evidence="1">
    <location>
        <begin position="1485"/>
        <end position="1505"/>
    </location>
</feature>
<dbReference type="InterPro" id="IPR032675">
    <property type="entry name" value="LRR_dom_sf"/>
</dbReference>
<proteinExistence type="predicted"/>
<keyword evidence="2" id="KW-1133">Transmembrane helix</keyword>
<reference evidence="3" key="1">
    <citation type="submission" date="2006-10" db="EMBL/GenBank/DDBJ databases">
        <authorList>
            <person name="Amadeo P."/>
            <person name="Zhao Q."/>
            <person name="Wortman J."/>
            <person name="Fraser-Liggett C."/>
            <person name="Carlton J."/>
        </authorList>
    </citation>
    <scope>NUCLEOTIDE SEQUENCE</scope>
    <source>
        <strain evidence="3">G3</strain>
    </source>
</reference>
<accession>A2E2V8</accession>
<evidence type="ECO:0000313" key="4">
    <source>
        <dbReference type="Proteomes" id="UP000001542"/>
    </source>
</evidence>
<dbReference type="VEuPathDB" id="TrichDB:TVAG_077510"/>
<evidence type="ECO:0000256" key="1">
    <source>
        <dbReference type="SAM" id="MobiDB-lite"/>
    </source>
</evidence>
<organism evidence="3 4">
    <name type="scientific">Trichomonas vaginalis (strain ATCC PRA-98 / G3)</name>
    <dbReference type="NCBI Taxonomy" id="412133"/>
    <lineage>
        <taxon>Eukaryota</taxon>
        <taxon>Metamonada</taxon>
        <taxon>Parabasalia</taxon>
        <taxon>Trichomonadida</taxon>
        <taxon>Trichomonadidae</taxon>
        <taxon>Trichomonas</taxon>
    </lineage>
</organism>
<dbReference type="PANTHER" id="PTHR45661">
    <property type="entry name" value="SURFACE ANTIGEN"/>
    <property type="match status" value="1"/>
</dbReference>
<dbReference type="Pfam" id="PF13306">
    <property type="entry name" value="LRR_5"/>
    <property type="match status" value="8"/>
</dbReference>
<sequence>MLNDSIISNFPNNNIKNITFYTNITSVETGSFNNTSKLELIKFEGSDNIIFKLNSFINLNSLDQITIYDKSVVTIESHAFVNVSINSFSLPADSQSTVNDDSFINCNISNFVVRENSKINFRNIINHNNNINFTGKYNKYYLYDGNTMQGVKVLVIQPGLKLEDIKLGSTHIEEVIFEICNCSIIENSTFSNTDIKTIIFNTDVEEIRKNAFSEIQNLEKVTFISSNISFDSESFSNLLDLKTIIINSSADNPTVTFKNKAFTNCSNLNTIEITNPSTNLNLEDGAFQNMTFDKFALPAESSSIVNDRSFINCSIDNFVVANHSQINFRNIVNNNNITKFSGMYNRYYLYDGNTIQGDKVLVFRPRLNLKDINLGTSHIEEVIFEMCDCSIIESSTFSNTDIKTIIFNTDVEEINENAFSEITNLVSIIFNKESDRLVIKSKAFSNNNVREITFKSRNITFLSESFYRLGNLTTIVINCDDFENPTINFILEESKTEIFKDCNSLETIEITNPNTSIVIDDVALSNIKVKAFILNQTNEKFDILRIIKNCLSLEYLVINTEKPNIKYITNIENLTNIEESDHLIFVNKSIELSELPYLDVEEISFYMLNDSIISNFPNNNIKNITFYTNITSVETGSFNNTSKLELIKFEGSDNIIFKLNSFINLNSLDQITIYDKSVVTIESHAFVNVSINSFSLPADSQSTVNDDSFINCNISNFVVSNNTEINFRNLLKTSNNNNINFTGFNQGYYLYDENHEINSDKVLVVKPNLNLKDIEFGTSHLEEVIFEMCNCSIIERSTFSNTNIKSIIFNTDVNEIRENAFSEIQNLEKVTFISSNISFDSESFSNLLDLKTIIINSSADNPTVTFKNKAFTNCSNLNTIEITNASTNLNLEDGAFLNTNLQTFAFSNISETDVLKLIKDNPSIEYLNVNKEKDTKYLTSLDNITFDGSINKVIFVNRSLSLNDIPPLNVTEVSFYLLNDTTLSSIPNLNVTKIVFETNVSFVSSNSFENNTNLKSISFNGDGDLTIETDAFKGCENLNSITISENASVTIEDYVFRNTGIKEFNVHRDFKVSLENLVRTGLETIHVHKEDDNLYISDNNNIETKCSENQKKNNIIVLSKSINLSSIKDECFTSVKNVSLYLVNDTVIEQNYFTDSKIEVFNASLSSIKTIEADAFKNCSSLKIIELPNSTSFNISNIVSNCQNLDYVKSLPHYVTSVSEISTKDVTISSKHFKISDLQNRKDLENISFSLIEDTVLSENSFNNMNNLKTLDLSLTKIETIKSNAFSNINSDIDIIFPSTLSKISSKAFNNVKMKQFKVFGKINLEKQSFYECDINEIIIEEDVTDFNVSPFYKCGRTLNIKVNNNKIFKLNTRGQLIKKKQNSLRKLFDDSDKDELIFVPGSENSVITITEPMIDPYALSYCQKYTLLTQPDTMDSLIGVCKAGGQNATVFFQSDMSSYNYKYFECDKRTCTLNCDGTNLPLRTPYPTPIQTPEPVKPDENSNKKDDVAQLTPILSVQDDGKKVQLKATLSELVTQSKSETQVKQVQVIEANSSLTTTYSYVVTMTLVDIKTMTYTNIWIEYNDADTRPGLSAGKIILLCSGCVVLSFLVVMMGLYLYRRTKDNVDADDEDPSFEEMEKDIGHVVFPINDTIQVESNSENSFEEATLDNPMKLRADSDDLKDGSDSFDQDQNYNEKVINIEI</sequence>
<dbReference type="RefSeq" id="XP_001325236.1">
    <property type="nucleotide sequence ID" value="XM_001325201.1"/>
</dbReference>
<dbReference type="InParanoid" id="A2E2V8"/>
<protein>
    <submittedName>
        <fullName evidence="3">Leucine Rich Repeat family protein</fullName>
    </submittedName>
</protein>
<keyword evidence="2" id="KW-0472">Membrane</keyword>
<gene>
    <name evidence="3" type="ORF">TVAG_077510</name>
</gene>